<keyword evidence="3" id="KW-0677">Repeat</keyword>
<feature type="domain" description="Guanylate kinase-like" evidence="6">
    <location>
        <begin position="690"/>
        <end position="865"/>
    </location>
</feature>
<dbReference type="Gene3D" id="2.30.42.10">
    <property type="match status" value="3"/>
</dbReference>
<comment type="caution">
    <text evidence="8">The sequence shown here is derived from an EMBL/GenBank/DDBJ whole genome shotgun (WGS) entry which is preliminary data.</text>
</comment>
<dbReference type="InterPro" id="IPR008145">
    <property type="entry name" value="GK/Ca_channel_bsu"/>
</dbReference>
<dbReference type="GO" id="GO:0031594">
    <property type="term" value="C:neuromuscular junction"/>
    <property type="evidence" value="ECO:0007669"/>
    <property type="project" value="InterPro"/>
</dbReference>
<dbReference type="GO" id="GO:0098609">
    <property type="term" value="P:cell-cell adhesion"/>
    <property type="evidence" value="ECO:0007669"/>
    <property type="project" value="TreeGrafter"/>
</dbReference>
<feature type="domain" description="PDZ" evidence="7">
    <location>
        <begin position="109"/>
        <end position="190"/>
    </location>
</feature>
<feature type="domain" description="PDZ" evidence="7">
    <location>
        <begin position="411"/>
        <end position="492"/>
    </location>
</feature>
<comment type="subcellular location">
    <subcellularLocation>
        <location evidence="1">Membrane</location>
    </subcellularLocation>
</comment>
<dbReference type="InterPro" id="IPR008144">
    <property type="entry name" value="Guanylate_kin-like_dom"/>
</dbReference>
<evidence type="ECO:0000313" key="9">
    <source>
        <dbReference type="Proteomes" id="UP000094527"/>
    </source>
</evidence>
<dbReference type="CDD" id="cd06724">
    <property type="entry name" value="PDZ2_Dlg1-2-4-like"/>
    <property type="match status" value="1"/>
</dbReference>
<evidence type="ECO:0000313" key="8">
    <source>
        <dbReference type="EMBL" id="ODM96955.1"/>
    </source>
</evidence>
<dbReference type="FunFam" id="2.30.42.10:FF:000001">
    <property type="entry name" value="Disks large homolog 1 isoform 2"/>
    <property type="match status" value="1"/>
</dbReference>
<gene>
    <name evidence="8" type="ORF">Ocin01_09725</name>
</gene>
<dbReference type="Gene3D" id="3.40.50.300">
    <property type="entry name" value="P-loop containing nucleotide triphosphate hydrolases"/>
    <property type="match status" value="1"/>
</dbReference>
<organism evidence="8 9">
    <name type="scientific">Orchesella cincta</name>
    <name type="common">Springtail</name>
    <name type="synonym">Podura cincta</name>
    <dbReference type="NCBI Taxonomy" id="48709"/>
    <lineage>
        <taxon>Eukaryota</taxon>
        <taxon>Metazoa</taxon>
        <taxon>Ecdysozoa</taxon>
        <taxon>Arthropoda</taxon>
        <taxon>Hexapoda</taxon>
        <taxon>Collembola</taxon>
        <taxon>Entomobryomorpha</taxon>
        <taxon>Entomobryoidea</taxon>
        <taxon>Orchesellidae</taxon>
        <taxon>Orchesellinae</taxon>
        <taxon>Orchesella</taxon>
    </lineage>
</organism>
<dbReference type="InterPro" id="IPR036034">
    <property type="entry name" value="PDZ_sf"/>
</dbReference>
<dbReference type="CDD" id="cd06723">
    <property type="entry name" value="PDZ1_Dlg1-2-4-like"/>
    <property type="match status" value="1"/>
</dbReference>
<dbReference type="Pfam" id="PF00595">
    <property type="entry name" value="PDZ"/>
    <property type="match status" value="3"/>
</dbReference>
<dbReference type="OMA" id="YGQFEAK"/>
<dbReference type="GO" id="GO:0043005">
    <property type="term" value="C:neuron projection"/>
    <property type="evidence" value="ECO:0007669"/>
    <property type="project" value="InterPro"/>
</dbReference>
<evidence type="ECO:0000256" key="5">
    <source>
        <dbReference type="SAM" id="MobiDB-lite"/>
    </source>
</evidence>
<evidence type="ECO:0000259" key="6">
    <source>
        <dbReference type="PROSITE" id="PS50052"/>
    </source>
</evidence>
<dbReference type="PIRSF" id="PIRSF001741">
    <property type="entry name" value="MAGUK_DLGH"/>
    <property type="match status" value="1"/>
</dbReference>
<dbReference type="SUPFAM" id="SSF50044">
    <property type="entry name" value="SH3-domain"/>
    <property type="match status" value="1"/>
</dbReference>
<dbReference type="InterPro" id="IPR020590">
    <property type="entry name" value="Guanylate_kinase_CS"/>
</dbReference>
<proteinExistence type="predicted"/>
<feature type="region of interest" description="Disordered" evidence="5">
    <location>
        <begin position="647"/>
        <end position="673"/>
    </location>
</feature>
<dbReference type="STRING" id="48709.A0A1D2MWB0"/>
<evidence type="ECO:0000256" key="3">
    <source>
        <dbReference type="ARBA" id="ARBA00022737"/>
    </source>
</evidence>
<name>A0A1D2MWB0_ORCCI</name>
<dbReference type="InterPro" id="IPR027417">
    <property type="entry name" value="P-loop_NTPase"/>
</dbReference>
<keyword evidence="2" id="KW-0728">SH3 domain</keyword>
<feature type="compositionally biased region" description="Low complexity" evidence="5">
    <location>
        <begin position="364"/>
        <end position="380"/>
    </location>
</feature>
<dbReference type="SUPFAM" id="SSF50156">
    <property type="entry name" value="PDZ domain-like"/>
    <property type="match status" value="3"/>
</dbReference>
<keyword evidence="9" id="KW-1185">Reference proteome</keyword>
<dbReference type="CDD" id="cd06795">
    <property type="entry name" value="PDZ3_Dlg1-2-4-like"/>
    <property type="match status" value="1"/>
</dbReference>
<dbReference type="CDD" id="cd00071">
    <property type="entry name" value="GMPK"/>
    <property type="match status" value="1"/>
</dbReference>
<dbReference type="GO" id="GO:0099072">
    <property type="term" value="P:regulation of postsynaptic membrane neurotransmitter receptor levels"/>
    <property type="evidence" value="ECO:0007669"/>
    <property type="project" value="TreeGrafter"/>
</dbReference>
<dbReference type="InterPro" id="IPR036028">
    <property type="entry name" value="SH3-like_dom_sf"/>
</dbReference>
<dbReference type="GO" id="GO:0007268">
    <property type="term" value="P:chemical synaptic transmission"/>
    <property type="evidence" value="ECO:0007669"/>
    <property type="project" value="InterPro"/>
</dbReference>
<feature type="region of interest" description="Disordered" evidence="5">
    <location>
        <begin position="582"/>
        <end position="625"/>
    </location>
</feature>
<dbReference type="Gene3D" id="2.30.30.40">
    <property type="entry name" value="SH3 Domains"/>
    <property type="match status" value="1"/>
</dbReference>
<dbReference type="GO" id="GO:0043113">
    <property type="term" value="P:receptor clustering"/>
    <property type="evidence" value="ECO:0007669"/>
    <property type="project" value="TreeGrafter"/>
</dbReference>
<dbReference type="GO" id="GO:0097120">
    <property type="term" value="P:receptor localization to synapse"/>
    <property type="evidence" value="ECO:0007669"/>
    <property type="project" value="TreeGrafter"/>
</dbReference>
<dbReference type="EMBL" id="LJIJ01000484">
    <property type="protein sequence ID" value="ODM96955.1"/>
    <property type="molecule type" value="Genomic_DNA"/>
</dbReference>
<dbReference type="Pfam" id="PF00625">
    <property type="entry name" value="Guanylate_kin"/>
    <property type="match status" value="1"/>
</dbReference>
<dbReference type="PANTHER" id="PTHR23119:SF51">
    <property type="entry name" value="DISKS LARGE 1 TUMOR SUPPRESSOR PROTEIN"/>
    <property type="match status" value="1"/>
</dbReference>
<keyword evidence="4" id="KW-0472">Membrane</keyword>
<dbReference type="InterPro" id="IPR001478">
    <property type="entry name" value="PDZ"/>
</dbReference>
<reference evidence="8 9" key="1">
    <citation type="journal article" date="2016" name="Genome Biol. Evol.">
        <title>Gene Family Evolution Reflects Adaptation to Soil Environmental Stressors in the Genome of the Collembolan Orchesella cincta.</title>
        <authorList>
            <person name="Faddeeva-Vakhrusheva A."/>
            <person name="Derks M.F."/>
            <person name="Anvar S.Y."/>
            <person name="Agamennone V."/>
            <person name="Suring W."/>
            <person name="Smit S."/>
            <person name="van Straalen N.M."/>
            <person name="Roelofs D."/>
        </authorList>
    </citation>
    <scope>NUCLEOTIDE SEQUENCE [LARGE SCALE GENOMIC DNA]</scope>
    <source>
        <tissue evidence="8">Mixed pool</tissue>
    </source>
</reference>
<dbReference type="PROSITE" id="PS50052">
    <property type="entry name" value="GUANYLATE_KINASE_2"/>
    <property type="match status" value="1"/>
</dbReference>
<sequence>MGKFMYSCMRKCAQYAFQDCNNIVVTIVPVESDKNGSVCGLPRLLTLFHCPQLVRMAQSVYVYISSHSDNWRFGETDSSGGGGFSPVDFSTPEAKHATRNGEEEWEYEEIVLERGGSGLGFSIAGGTDNPHVDNDPAIYITKLIAGGAAANDGRLRIGDVIMRVNNITVVDVTHAAAVDALKRAGNTVKLVCVAYHWKLFRDKQYVKRKGHSRGPRVMEIELLKGGKGLGFSIAGGIGNQHIPGDNGIYVTKISEGGAAHADGRLAVGDKLVAVRNTPVSINNELQQLLYNKLHHVMILTGEKNLENVTHEEAVATLKSAENRVILLVSKPDPSLVSMMGQGQPLGIETALSTLGPATSDERIGSGTTTGSQSRTSVTSTADRAGSGSLGGLSGTTPRVLSDEDMSREPRSVTLVKGGTGLGFNIVGGEDSEGIFISFILAGGPADQSGQLRRGDQILSVNGIDLTAATHEEAAHALKNAGQTVTLVVQHKPEEYNRFEAKIQDMKQHVMSGSLMRTSQKRTLYVRALNDFDPTKDDNLPSRGLAFQFGDILHVTNACDDEWWQLLLSNSNLDVQAKRVLSGGQEEGMGIIPSKKRWERKQKARDRSVKFQGKSPTQESKSLEQMSTLERKKKNFSFTRKFPFMKSRDNIDDASEGEQGTPGPDGDSSNIPGEDVVLSYEGVQQITINYARPVIILGSLKDRINDDLISEFPDKFGSCVPHTTRPRREYEVDARDYHFVSSREQMERDIQNHLFIEAGQYNDNLYGTSLAAVKEVADKGKHCILDVSGNAIKRLHAAQLYPIAIFIRPKSVESIMDMNKRITEEQARKTFERAQKTEQEFAEYFTSIVQGETPEEIYDRVKRVIGDQAGPSIWVPSKEKI</sequence>
<dbReference type="SUPFAM" id="SSF52540">
    <property type="entry name" value="P-loop containing nucleoside triphosphate hydrolases"/>
    <property type="match status" value="1"/>
</dbReference>
<dbReference type="CDD" id="cd11861">
    <property type="entry name" value="SH3_DLG-like"/>
    <property type="match status" value="1"/>
</dbReference>
<dbReference type="GO" id="GO:0019901">
    <property type="term" value="F:protein kinase binding"/>
    <property type="evidence" value="ECO:0007669"/>
    <property type="project" value="TreeGrafter"/>
</dbReference>
<dbReference type="GO" id="GO:0098839">
    <property type="term" value="C:postsynaptic density membrane"/>
    <property type="evidence" value="ECO:0007669"/>
    <property type="project" value="TreeGrafter"/>
</dbReference>
<dbReference type="FunFam" id="3.40.50.300:FF:001402">
    <property type="entry name" value="Discs, large homolog 3 (Drosophila)"/>
    <property type="match status" value="1"/>
</dbReference>
<dbReference type="FunFam" id="3.30.63.10:FF:000001">
    <property type="entry name" value="Disks large homolog 1 isoform 2"/>
    <property type="match status" value="1"/>
</dbReference>
<dbReference type="OrthoDB" id="78824at2759"/>
<dbReference type="PROSITE" id="PS00856">
    <property type="entry name" value="GUANYLATE_KINASE_1"/>
    <property type="match status" value="1"/>
</dbReference>
<dbReference type="FunFam" id="2.30.42.10:FF:000002">
    <property type="entry name" value="Disks large homolog 4 isoform 2"/>
    <property type="match status" value="1"/>
</dbReference>
<dbReference type="InterPro" id="IPR016313">
    <property type="entry name" value="DLG1-like"/>
</dbReference>
<evidence type="ECO:0000259" key="7">
    <source>
        <dbReference type="PROSITE" id="PS50106"/>
    </source>
</evidence>
<dbReference type="PANTHER" id="PTHR23119">
    <property type="entry name" value="DISCS LARGE"/>
    <property type="match status" value="1"/>
</dbReference>
<dbReference type="PROSITE" id="PS50106">
    <property type="entry name" value="PDZ"/>
    <property type="match status" value="3"/>
</dbReference>
<evidence type="ECO:0000256" key="1">
    <source>
        <dbReference type="ARBA" id="ARBA00004370"/>
    </source>
</evidence>
<dbReference type="GO" id="GO:0045197">
    <property type="term" value="P:establishment or maintenance of epithelial cell apical/basal polarity"/>
    <property type="evidence" value="ECO:0007669"/>
    <property type="project" value="TreeGrafter"/>
</dbReference>
<evidence type="ECO:0000256" key="2">
    <source>
        <dbReference type="ARBA" id="ARBA00022443"/>
    </source>
</evidence>
<dbReference type="SMART" id="SM00228">
    <property type="entry name" value="PDZ"/>
    <property type="match status" value="3"/>
</dbReference>
<feature type="region of interest" description="Disordered" evidence="5">
    <location>
        <begin position="77"/>
        <end position="100"/>
    </location>
</feature>
<dbReference type="InterPro" id="IPR050614">
    <property type="entry name" value="Synaptic_Scaffolding_LAP-MAGUK"/>
</dbReference>
<dbReference type="GO" id="GO:0016323">
    <property type="term" value="C:basolateral plasma membrane"/>
    <property type="evidence" value="ECO:0007669"/>
    <property type="project" value="TreeGrafter"/>
</dbReference>
<protein>
    <submittedName>
        <fullName evidence="8">Disks large 1 tumor suppressor protein</fullName>
    </submittedName>
</protein>
<feature type="region of interest" description="Disordered" evidence="5">
    <location>
        <begin position="356"/>
        <end position="407"/>
    </location>
</feature>
<feature type="compositionally biased region" description="Polar residues" evidence="5">
    <location>
        <begin position="613"/>
        <end position="625"/>
    </location>
</feature>
<dbReference type="SMART" id="SM00072">
    <property type="entry name" value="GuKc"/>
    <property type="match status" value="1"/>
</dbReference>
<accession>A0A1D2MWB0</accession>
<dbReference type="AlphaFoldDB" id="A0A1D2MWB0"/>
<evidence type="ECO:0000256" key="4">
    <source>
        <dbReference type="ARBA" id="ARBA00023136"/>
    </source>
</evidence>
<feature type="compositionally biased region" description="Basic residues" evidence="5">
    <location>
        <begin position="593"/>
        <end position="603"/>
    </location>
</feature>
<dbReference type="Proteomes" id="UP000094527">
    <property type="component" value="Unassembled WGS sequence"/>
</dbReference>
<feature type="domain" description="PDZ" evidence="7">
    <location>
        <begin position="219"/>
        <end position="332"/>
    </location>
</feature>